<dbReference type="InterPro" id="IPR006597">
    <property type="entry name" value="Sel1-like"/>
</dbReference>
<dbReference type="InterPro" id="IPR011990">
    <property type="entry name" value="TPR-like_helical_dom_sf"/>
</dbReference>
<feature type="compositionally biased region" description="Low complexity" evidence="1">
    <location>
        <begin position="21"/>
        <end position="37"/>
    </location>
</feature>
<evidence type="ECO:0000313" key="4">
    <source>
        <dbReference type="Proteomes" id="UP000197068"/>
    </source>
</evidence>
<accession>A0ABQ0MSC3</accession>
<organism evidence="3 4">
    <name type="scientific">Colwellia marinimaniae</name>
    <dbReference type="NCBI Taxonomy" id="1513592"/>
    <lineage>
        <taxon>Bacteria</taxon>
        <taxon>Pseudomonadati</taxon>
        <taxon>Pseudomonadota</taxon>
        <taxon>Gammaproteobacteria</taxon>
        <taxon>Alteromonadales</taxon>
        <taxon>Colwelliaceae</taxon>
        <taxon>Colwellia</taxon>
    </lineage>
</organism>
<dbReference type="Gene3D" id="1.25.40.10">
    <property type="entry name" value="Tetratricopeptide repeat domain"/>
    <property type="match status" value="1"/>
</dbReference>
<dbReference type="SUPFAM" id="SSF81901">
    <property type="entry name" value="HCP-like"/>
    <property type="match status" value="1"/>
</dbReference>
<keyword evidence="2" id="KW-1133">Transmembrane helix</keyword>
<name>A0ABQ0MSC3_9GAMM</name>
<sequence length="356" mass="39913">MPQAAVRQYEEDGALPEAEVEQQAVSEAESEETLASADTPSAEDKQDESYYHYTLDTKDPDPWLTKHRSKIIAVVVFAAVALAVSIFYKNYQLSEQTKAIVAAPQLNDIYYIDFRVIEDNLRPAEKFRMAKVKDITGDVVTLNFSSFFYPQEHELNETIRYALLRSESFFQEKRHNYNAEELQGMITSGAILLARRPENNILDGNVVVPDSHFESTSVFIPGKKENFIGLEYLKFAESGSESALAIALVKVQESADLGFAQGQVNLAQMYLTGTAVRKSLPAALVWFKKASLQAYKPAIFKYAIVCQQVKSCAIADFYQELVKAGVNIDFTKQVDIRATTKAYAKALEYARGKKAY</sequence>
<dbReference type="RefSeq" id="WP_057181147.1">
    <property type="nucleotide sequence ID" value="NZ_BDQM01000004.1"/>
</dbReference>
<evidence type="ECO:0000313" key="3">
    <source>
        <dbReference type="EMBL" id="GAW95244.1"/>
    </source>
</evidence>
<keyword evidence="2" id="KW-0472">Membrane</keyword>
<keyword evidence="2" id="KW-0812">Transmembrane</keyword>
<protein>
    <recommendedName>
        <fullName evidence="5">Sel1 repeat family protein</fullName>
    </recommendedName>
</protein>
<reference evidence="3 4" key="1">
    <citation type="submission" date="2017-06" db="EMBL/GenBank/DDBJ databases">
        <title>Whole Genome Sequences of Colwellia marinimaniae MTCD1.</title>
        <authorList>
            <person name="Kusumoto H."/>
            <person name="Inoue M."/>
            <person name="Tanikawa K."/>
            <person name="Maeji H."/>
            <person name="Cameron J.H."/>
            <person name="Bartlett D.H."/>
        </authorList>
    </citation>
    <scope>NUCLEOTIDE SEQUENCE [LARGE SCALE GENOMIC DNA]</scope>
    <source>
        <strain evidence="3 4">MTCD1</strain>
    </source>
</reference>
<keyword evidence="4" id="KW-1185">Reference proteome</keyword>
<comment type="caution">
    <text evidence="3">The sequence shown here is derived from an EMBL/GenBank/DDBJ whole genome shotgun (WGS) entry which is preliminary data.</text>
</comment>
<evidence type="ECO:0000256" key="2">
    <source>
        <dbReference type="SAM" id="Phobius"/>
    </source>
</evidence>
<evidence type="ECO:0008006" key="5">
    <source>
        <dbReference type="Google" id="ProtNLM"/>
    </source>
</evidence>
<feature type="region of interest" description="Disordered" evidence="1">
    <location>
        <begin position="1"/>
        <end position="47"/>
    </location>
</feature>
<evidence type="ECO:0000256" key="1">
    <source>
        <dbReference type="SAM" id="MobiDB-lite"/>
    </source>
</evidence>
<dbReference type="EMBL" id="BDQM01000004">
    <property type="protein sequence ID" value="GAW95244.1"/>
    <property type="molecule type" value="Genomic_DNA"/>
</dbReference>
<dbReference type="Proteomes" id="UP000197068">
    <property type="component" value="Unassembled WGS sequence"/>
</dbReference>
<feature type="compositionally biased region" description="Acidic residues" evidence="1">
    <location>
        <begin position="11"/>
        <end position="20"/>
    </location>
</feature>
<feature type="transmembrane region" description="Helical" evidence="2">
    <location>
        <begin position="71"/>
        <end position="88"/>
    </location>
</feature>
<proteinExistence type="predicted"/>
<dbReference type="SMART" id="SM00671">
    <property type="entry name" value="SEL1"/>
    <property type="match status" value="1"/>
</dbReference>
<gene>
    <name evidence="3" type="ORF">MTCD1_00846</name>
</gene>